<dbReference type="SMART" id="SM00060">
    <property type="entry name" value="FN3"/>
    <property type="match status" value="2"/>
</dbReference>
<dbReference type="SUPFAM" id="SSF49265">
    <property type="entry name" value="Fibronectin type III"/>
    <property type="match status" value="1"/>
</dbReference>
<feature type="domain" description="Fibronectin type-III" evidence="3">
    <location>
        <begin position="268"/>
        <end position="368"/>
    </location>
</feature>
<evidence type="ECO:0000313" key="5">
    <source>
        <dbReference type="Proteomes" id="UP000269198"/>
    </source>
</evidence>
<keyword evidence="1" id="KW-0378">Hydrolase</keyword>
<dbReference type="InterPro" id="IPR036116">
    <property type="entry name" value="FN3_sf"/>
</dbReference>
<dbReference type="PANTHER" id="PTHR30383:SF2">
    <property type="entry name" value="CELLULOSE-BINDING PROTEIN"/>
    <property type="match status" value="1"/>
</dbReference>
<accession>A0A3N0E9Z2</accession>
<dbReference type="CDD" id="cd00063">
    <property type="entry name" value="FN3"/>
    <property type="match status" value="1"/>
</dbReference>
<keyword evidence="1" id="KW-0326">Glycosidase</keyword>
<protein>
    <recommendedName>
        <fullName evidence="3">Fibronectin type-III domain-containing protein</fullName>
    </recommendedName>
</protein>
<dbReference type="AlphaFoldDB" id="A0A3N0E9Z2"/>
<dbReference type="OrthoDB" id="468550at2"/>
<evidence type="ECO:0000256" key="1">
    <source>
        <dbReference type="ARBA" id="ARBA00023295"/>
    </source>
</evidence>
<comment type="caution">
    <text evidence="4">The sequence shown here is derived from an EMBL/GenBank/DDBJ whole genome shotgun (WGS) entry which is preliminary data.</text>
</comment>
<dbReference type="GO" id="GO:0004622">
    <property type="term" value="F:phosphatidylcholine lysophospholipase activity"/>
    <property type="evidence" value="ECO:0007669"/>
    <property type="project" value="TreeGrafter"/>
</dbReference>
<sequence>MFVTLLVLQPFVPDFRVGEEPTGEERTPAVEATPPPGTARVMVVGDSTVQGSSGDYTWRYRLWRHLDDGGADVEFVGPHEDLIDVNTDEGGSLDYADPDFDRAHAGRWGATAEDLAEDIGEHVAEYEPHYLLLVAGINDLVAGGSVRDALDHLAEAVATARVGRGDVQVVLGEVTPVWDTGRDEWTNERIHRFNRSLPALAERLTGEESPVVVARSAESYSPVEDNWDTTHPNARGELKIAAAFADTLAESLGLGEPYPRPLPEVEVGPTGSTEVSARETAGEVTLTWDPIPGATHYRVLQKRVRPDPDDRVPLPMEVDGAGGRDGQPRSATVDNLLSGATYEFSVRPFKGNDGGVRTEPVRVDVDDDPPGAPESVRVEGDGATLTWSRVAGAAHYEVWRRPLECEPGVDGDPECEPRDALGPDRGEGWTVGAIVEDGTEWTISPGGGSGHEFVVRSHRDYLAGGYSDPVAVAATD</sequence>
<gene>
    <name evidence="4" type="ORF">EFW17_12100</name>
</gene>
<name>A0A3N0E9Z2_9ACTN</name>
<dbReference type="PANTHER" id="PTHR30383">
    <property type="entry name" value="THIOESTERASE 1/PROTEASE 1/LYSOPHOSPHOLIPASE L1"/>
    <property type="match status" value="1"/>
</dbReference>
<dbReference type="InterPro" id="IPR013830">
    <property type="entry name" value="SGNH_hydro"/>
</dbReference>
<keyword evidence="2" id="KW-0119">Carbohydrate metabolism</keyword>
<dbReference type="EMBL" id="RJMB01000010">
    <property type="protein sequence ID" value="RNL84661.1"/>
    <property type="molecule type" value="Genomic_DNA"/>
</dbReference>
<keyword evidence="5" id="KW-1185">Reference proteome</keyword>
<dbReference type="Gene3D" id="3.40.50.1110">
    <property type="entry name" value="SGNH hydrolase"/>
    <property type="match status" value="1"/>
</dbReference>
<reference evidence="4 5" key="1">
    <citation type="submission" date="2018-11" db="EMBL/GenBank/DDBJ databases">
        <title>The genome draft of YIM 96095.</title>
        <authorList>
            <person name="Tang S.-K."/>
            <person name="Chunyu W.-X."/>
            <person name="Feng Y.-Z."/>
        </authorList>
    </citation>
    <scope>NUCLEOTIDE SEQUENCE [LARGE SCALE GENOMIC DNA]</scope>
    <source>
        <strain evidence="4 5">YIM 96095</strain>
    </source>
</reference>
<evidence type="ECO:0000259" key="3">
    <source>
        <dbReference type="PROSITE" id="PS50853"/>
    </source>
</evidence>
<evidence type="ECO:0000256" key="2">
    <source>
        <dbReference type="ARBA" id="ARBA00023326"/>
    </source>
</evidence>
<dbReference type="InterPro" id="IPR036514">
    <property type="entry name" value="SGNH_hydro_sf"/>
</dbReference>
<dbReference type="GO" id="GO:0000272">
    <property type="term" value="P:polysaccharide catabolic process"/>
    <property type="evidence" value="ECO:0007669"/>
    <property type="project" value="UniProtKB-KW"/>
</dbReference>
<dbReference type="InterPro" id="IPR013783">
    <property type="entry name" value="Ig-like_fold"/>
</dbReference>
<evidence type="ECO:0000313" key="4">
    <source>
        <dbReference type="EMBL" id="RNL84661.1"/>
    </source>
</evidence>
<dbReference type="PROSITE" id="PS50853">
    <property type="entry name" value="FN3"/>
    <property type="match status" value="1"/>
</dbReference>
<dbReference type="Gene3D" id="2.60.40.10">
    <property type="entry name" value="Immunoglobulins"/>
    <property type="match status" value="1"/>
</dbReference>
<keyword evidence="2" id="KW-0624">Polysaccharide degradation</keyword>
<proteinExistence type="predicted"/>
<dbReference type="InterPro" id="IPR051532">
    <property type="entry name" value="Ester_Hydrolysis_Enzymes"/>
</dbReference>
<organism evidence="4 5">
    <name type="scientific">Halostreptopolyspora alba</name>
    <dbReference type="NCBI Taxonomy" id="2487137"/>
    <lineage>
        <taxon>Bacteria</taxon>
        <taxon>Bacillati</taxon>
        <taxon>Actinomycetota</taxon>
        <taxon>Actinomycetes</taxon>
        <taxon>Streptosporangiales</taxon>
        <taxon>Nocardiopsidaceae</taxon>
        <taxon>Halostreptopolyspora</taxon>
    </lineage>
</organism>
<dbReference type="Pfam" id="PF13472">
    <property type="entry name" value="Lipase_GDSL_2"/>
    <property type="match status" value="1"/>
</dbReference>
<dbReference type="GO" id="GO:0016798">
    <property type="term" value="F:hydrolase activity, acting on glycosyl bonds"/>
    <property type="evidence" value="ECO:0007669"/>
    <property type="project" value="UniProtKB-KW"/>
</dbReference>
<dbReference type="SUPFAM" id="SSF52266">
    <property type="entry name" value="SGNH hydrolase"/>
    <property type="match status" value="1"/>
</dbReference>
<dbReference type="InterPro" id="IPR003961">
    <property type="entry name" value="FN3_dom"/>
</dbReference>
<dbReference type="Proteomes" id="UP000269198">
    <property type="component" value="Unassembled WGS sequence"/>
</dbReference>